<gene>
    <name evidence="3" type="ORF">E1293_00195</name>
</gene>
<reference evidence="3 4" key="1">
    <citation type="submission" date="2019-03" db="EMBL/GenBank/DDBJ databases">
        <title>Draft genome sequences of novel Actinobacteria.</title>
        <authorList>
            <person name="Sahin N."/>
            <person name="Ay H."/>
            <person name="Saygin H."/>
        </authorList>
    </citation>
    <scope>NUCLEOTIDE SEQUENCE [LARGE SCALE GENOMIC DNA]</scope>
    <source>
        <strain evidence="3 4">DSM 45941</strain>
    </source>
</reference>
<name>A0A4R5C064_9ACTN</name>
<dbReference type="InterPro" id="IPR029069">
    <property type="entry name" value="HotDog_dom_sf"/>
</dbReference>
<dbReference type="InterPro" id="IPR002539">
    <property type="entry name" value="MaoC-like_dom"/>
</dbReference>
<sequence length="157" mass="17782">MTSSYRGILWDDLRHGQTFWSSGRTITEHDVSAFSALSGDFNPLHVDDEEGKCSVFGRRIPHGPLGMLFAIGGYDRIGLLEGVVVALLDMNWRFRAPMHIGDTLRTKVTVAALEESKKPDLGKLTMHLQMYNQREEVVQEGEHRFLIRRRTDDEAGP</sequence>
<dbReference type="AlphaFoldDB" id="A0A4R5C064"/>
<evidence type="ECO:0000259" key="2">
    <source>
        <dbReference type="Pfam" id="PF01575"/>
    </source>
</evidence>
<dbReference type="EMBL" id="SMKY01000001">
    <property type="protein sequence ID" value="TDD92931.1"/>
    <property type="molecule type" value="Genomic_DNA"/>
</dbReference>
<feature type="domain" description="MaoC-like" evidence="2">
    <location>
        <begin position="19"/>
        <end position="119"/>
    </location>
</feature>
<dbReference type="PANTHER" id="PTHR43664:SF1">
    <property type="entry name" value="BETA-METHYLMALYL-COA DEHYDRATASE"/>
    <property type="match status" value="1"/>
</dbReference>
<dbReference type="Gene3D" id="3.10.129.10">
    <property type="entry name" value="Hotdog Thioesterase"/>
    <property type="match status" value="1"/>
</dbReference>
<comment type="similarity">
    <text evidence="1">Belongs to the enoyl-CoA hydratase/isomerase family.</text>
</comment>
<proteinExistence type="inferred from homology"/>
<protein>
    <submittedName>
        <fullName evidence="3">Dehydratase</fullName>
    </submittedName>
</protein>
<dbReference type="SUPFAM" id="SSF54637">
    <property type="entry name" value="Thioesterase/thiol ester dehydrase-isomerase"/>
    <property type="match status" value="1"/>
</dbReference>
<dbReference type="OrthoDB" id="9796589at2"/>
<evidence type="ECO:0000313" key="3">
    <source>
        <dbReference type="EMBL" id="TDD92931.1"/>
    </source>
</evidence>
<dbReference type="Pfam" id="PF01575">
    <property type="entry name" value="MaoC_dehydratas"/>
    <property type="match status" value="1"/>
</dbReference>
<dbReference type="InterPro" id="IPR052342">
    <property type="entry name" value="MCH/BMMD"/>
</dbReference>
<comment type="caution">
    <text evidence="3">The sequence shown here is derived from an EMBL/GenBank/DDBJ whole genome shotgun (WGS) entry which is preliminary data.</text>
</comment>
<keyword evidence="4" id="KW-1185">Reference proteome</keyword>
<accession>A0A4R5C064</accession>
<dbReference type="Proteomes" id="UP000295578">
    <property type="component" value="Unassembled WGS sequence"/>
</dbReference>
<evidence type="ECO:0000256" key="1">
    <source>
        <dbReference type="ARBA" id="ARBA00005254"/>
    </source>
</evidence>
<dbReference type="RefSeq" id="WP_132192454.1">
    <property type="nucleotide sequence ID" value="NZ_SMKY01000001.1"/>
</dbReference>
<dbReference type="PANTHER" id="PTHR43664">
    <property type="entry name" value="MONOAMINE OXIDASE-RELATED"/>
    <property type="match status" value="1"/>
</dbReference>
<evidence type="ECO:0000313" key="4">
    <source>
        <dbReference type="Proteomes" id="UP000295578"/>
    </source>
</evidence>
<organism evidence="3 4">
    <name type="scientific">Actinomadura darangshiensis</name>
    <dbReference type="NCBI Taxonomy" id="705336"/>
    <lineage>
        <taxon>Bacteria</taxon>
        <taxon>Bacillati</taxon>
        <taxon>Actinomycetota</taxon>
        <taxon>Actinomycetes</taxon>
        <taxon>Streptosporangiales</taxon>
        <taxon>Thermomonosporaceae</taxon>
        <taxon>Actinomadura</taxon>
    </lineage>
</organism>